<comment type="caution">
    <text evidence="1">The sequence shown here is derived from an EMBL/GenBank/DDBJ whole genome shotgun (WGS) entry which is preliminary data.</text>
</comment>
<protein>
    <submittedName>
        <fullName evidence="1">Uncharacterized protein</fullName>
    </submittedName>
</protein>
<proteinExistence type="predicted"/>
<dbReference type="AlphaFoldDB" id="A0A1R2BYU8"/>
<keyword evidence="2" id="KW-1185">Reference proteome</keyword>
<organism evidence="1 2">
    <name type="scientific">Stentor coeruleus</name>
    <dbReference type="NCBI Taxonomy" id="5963"/>
    <lineage>
        <taxon>Eukaryota</taxon>
        <taxon>Sar</taxon>
        <taxon>Alveolata</taxon>
        <taxon>Ciliophora</taxon>
        <taxon>Postciliodesmatophora</taxon>
        <taxon>Heterotrichea</taxon>
        <taxon>Heterotrichida</taxon>
        <taxon>Stentoridae</taxon>
        <taxon>Stentor</taxon>
    </lineage>
</organism>
<accession>A0A1R2BYU8</accession>
<dbReference type="Proteomes" id="UP000187209">
    <property type="component" value="Unassembled WGS sequence"/>
</dbReference>
<dbReference type="EMBL" id="MPUH01000359">
    <property type="protein sequence ID" value="OMJ81960.1"/>
    <property type="molecule type" value="Genomic_DNA"/>
</dbReference>
<reference evidence="1 2" key="1">
    <citation type="submission" date="2016-11" db="EMBL/GenBank/DDBJ databases">
        <title>The macronuclear genome of Stentor coeruleus: a giant cell with tiny introns.</title>
        <authorList>
            <person name="Slabodnick M."/>
            <person name="Ruby J.G."/>
            <person name="Reiff S.B."/>
            <person name="Swart E.C."/>
            <person name="Gosai S."/>
            <person name="Prabakaran S."/>
            <person name="Witkowska E."/>
            <person name="Larue G.E."/>
            <person name="Fisher S."/>
            <person name="Freeman R.M."/>
            <person name="Gunawardena J."/>
            <person name="Chu W."/>
            <person name="Stover N.A."/>
            <person name="Gregory B.D."/>
            <person name="Nowacki M."/>
            <person name="Derisi J."/>
            <person name="Roy S.W."/>
            <person name="Marshall W.F."/>
            <person name="Sood P."/>
        </authorList>
    </citation>
    <scope>NUCLEOTIDE SEQUENCE [LARGE SCALE GENOMIC DNA]</scope>
    <source>
        <strain evidence="1">WM001</strain>
    </source>
</reference>
<name>A0A1R2BYU8_9CILI</name>
<gene>
    <name evidence="1" type="ORF">SteCoe_17443</name>
</gene>
<dbReference type="OrthoDB" id="112998at2759"/>
<sequence>MEYFNPVSALIEGTGALFNSSKRRYTWRFVLDSQEHSVELECSYITNKRRVTFDGSLIFKGTKPLGKDFQYRFQHEKHIITVENRKNDANLHVDSLSFNEIYGKKIWEKTHSLKAQQDSISNIKDPRPARYISEDEYNVAIKISEPIIQEQKKSLHEILYKDSERSRPKHKISDNFLDIEKDQVQVDNDLLGFSEPKKTNDNDLLGFSNEERKEVRNPNINEEFLSLHNNKSEDLRFFSENPPKSDLGFFPSEKPMKKDLGLFPDSPAKKDLNIFSENIPKPGLGLFADNPPKQDLNFFTATPPIQNLGLFSSVPPNQDISLFSTAPPNQDIGLFSDTLSKINQKEKKTVQVIKSTPALDKFLAEDDEYSNEDEDPRTNSKTHQNIDIFAESGVLPKDPLEILEKCNEALKQQHSQKTLDLFSSQPSQDLNIFSVPKGKNEAFTDFFTDTPTNYPTFSDASKQGLFIFSDQHNENPNPQLVKNNFVDPSSKQLDVFGFPASVPDKNQNFSMFSLSTSEKNPQKDDFSLFKSQPSSRDVNLFETPSVNAFAQVIPQPISKKQPNKDFDSLFS</sequence>
<evidence type="ECO:0000313" key="2">
    <source>
        <dbReference type="Proteomes" id="UP000187209"/>
    </source>
</evidence>
<evidence type="ECO:0000313" key="1">
    <source>
        <dbReference type="EMBL" id="OMJ81960.1"/>
    </source>
</evidence>